<reference evidence="2" key="2">
    <citation type="submission" date="2016-02" db="EMBL/GenBank/DDBJ databases">
        <title>Genome sequencing of Aspergillus luchuensis NBRC 4314.</title>
        <authorList>
            <person name="Yamada O."/>
        </authorList>
    </citation>
    <scope>NUCLEOTIDE SEQUENCE [LARGE SCALE GENOMIC DNA]</scope>
    <source>
        <strain evidence="2">RIB 2604</strain>
    </source>
</reference>
<evidence type="ECO:0000313" key="1">
    <source>
        <dbReference type="EMBL" id="GAT18677.1"/>
    </source>
</evidence>
<accession>A0A146EXC6</accession>
<organism evidence="1 2">
    <name type="scientific">Aspergillus kawachii</name>
    <name type="common">White koji mold</name>
    <name type="synonym">Aspergillus awamori var. kawachi</name>
    <dbReference type="NCBI Taxonomy" id="1069201"/>
    <lineage>
        <taxon>Eukaryota</taxon>
        <taxon>Fungi</taxon>
        <taxon>Dikarya</taxon>
        <taxon>Ascomycota</taxon>
        <taxon>Pezizomycotina</taxon>
        <taxon>Eurotiomycetes</taxon>
        <taxon>Eurotiomycetidae</taxon>
        <taxon>Eurotiales</taxon>
        <taxon>Aspergillaceae</taxon>
        <taxon>Aspergillus</taxon>
        <taxon>Aspergillus subgen. Circumdati</taxon>
    </lineage>
</organism>
<comment type="caution">
    <text evidence="1">The sequence shown here is derived from an EMBL/GenBank/DDBJ whole genome shotgun (WGS) entry which is preliminary data.</text>
</comment>
<dbReference type="EMBL" id="BCWF01000001">
    <property type="protein sequence ID" value="GAT18677.1"/>
    <property type="molecule type" value="Genomic_DNA"/>
</dbReference>
<protein>
    <submittedName>
        <fullName evidence="1">Uncharacterized protein</fullName>
    </submittedName>
</protein>
<sequence length="140" mass="15607">MGNSAVQEDRIAKTLSKVFLAKSIQDGLNWDSALQDAVAAKDAVDFCLEKHEYLKKWAEFPNSTANVSETLDGLPQHDFPIFLRKSSAIVPHWRLPATLGLPNRVELYLFIRLTNVLSILVHGDSKSAQNLGDGQIVEYQ</sequence>
<gene>
    <name evidence="1" type="ORF">RIB2604_00101710</name>
</gene>
<dbReference type="AlphaFoldDB" id="A0A146EXC6"/>
<dbReference type="Proteomes" id="UP000075230">
    <property type="component" value="Unassembled WGS sequence"/>
</dbReference>
<name>A0A146EXC6_ASPKA</name>
<evidence type="ECO:0000313" key="2">
    <source>
        <dbReference type="Proteomes" id="UP000075230"/>
    </source>
</evidence>
<proteinExistence type="predicted"/>
<reference evidence="1 2" key="1">
    <citation type="journal article" date="2016" name="DNA Res.">
        <title>Genome sequence of Aspergillus luchuensis NBRC 4314.</title>
        <authorList>
            <person name="Yamada O."/>
            <person name="Machida M."/>
            <person name="Hosoyama A."/>
            <person name="Goto M."/>
            <person name="Takahashi T."/>
            <person name="Futagami T."/>
            <person name="Yamagata Y."/>
            <person name="Takeuchi M."/>
            <person name="Kobayashi T."/>
            <person name="Koike H."/>
            <person name="Abe K."/>
            <person name="Asai K."/>
            <person name="Arita M."/>
            <person name="Fujita N."/>
            <person name="Fukuda K."/>
            <person name="Higa K."/>
            <person name="Horikawa H."/>
            <person name="Ishikawa T."/>
            <person name="Jinno K."/>
            <person name="Kato Y."/>
            <person name="Kirimura K."/>
            <person name="Mizutani O."/>
            <person name="Nakasone K."/>
            <person name="Sano M."/>
            <person name="Shiraishi Y."/>
            <person name="Tsukahara M."/>
            <person name="Gomi K."/>
        </authorList>
    </citation>
    <scope>NUCLEOTIDE SEQUENCE [LARGE SCALE GENOMIC DNA]</scope>
    <source>
        <strain evidence="1 2">RIB 2604</strain>
    </source>
</reference>